<feature type="non-terminal residue" evidence="1">
    <location>
        <position position="1"/>
    </location>
</feature>
<sequence>KLNAYLLKIILGKEALSIILNNPYKKTKRELLKKSVVIASGWKPGWSTDYVTVLMAERFGVKTIINASNIPFYTKKT</sequence>
<comment type="caution">
    <text evidence="1">The sequence shown here is derived from an EMBL/GenBank/DDBJ whole genome shotgun (WGS) entry which is preliminary data.</text>
</comment>
<accession>A0A2M7D9H7</accession>
<dbReference type="EMBL" id="PETZ01000032">
    <property type="protein sequence ID" value="PIV45074.1"/>
    <property type="molecule type" value="Genomic_DNA"/>
</dbReference>
<dbReference type="InterPro" id="IPR036393">
    <property type="entry name" value="AceGlu_kinase-like_sf"/>
</dbReference>
<evidence type="ECO:0000313" key="2">
    <source>
        <dbReference type="Proteomes" id="UP000230864"/>
    </source>
</evidence>
<reference evidence="2" key="1">
    <citation type="submission" date="2017-09" db="EMBL/GenBank/DDBJ databases">
        <title>Depth-based differentiation of microbial function through sediment-hosted aquifers and enrichment of novel symbionts in the deep terrestrial subsurface.</title>
        <authorList>
            <person name="Probst A.J."/>
            <person name="Ladd B."/>
            <person name="Jarett J.K."/>
            <person name="Geller-Mcgrath D.E."/>
            <person name="Sieber C.M.K."/>
            <person name="Emerson J.B."/>
            <person name="Anantharaman K."/>
            <person name="Thomas B.C."/>
            <person name="Malmstrom R."/>
            <person name="Stieglmeier M."/>
            <person name="Klingl A."/>
            <person name="Woyke T."/>
            <person name="Ryan C.M."/>
            <person name="Banfield J.F."/>
        </authorList>
    </citation>
    <scope>NUCLEOTIDE SEQUENCE [LARGE SCALE GENOMIC DNA]</scope>
</reference>
<protein>
    <submittedName>
        <fullName evidence="1">Uncharacterized protein</fullName>
    </submittedName>
</protein>
<evidence type="ECO:0000313" key="1">
    <source>
        <dbReference type="EMBL" id="PIV45074.1"/>
    </source>
</evidence>
<name>A0A2M7D9H7_9BACT</name>
<dbReference type="Proteomes" id="UP000230864">
    <property type="component" value="Unassembled WGS sequence"/>
</dbReference>
<organism evidence="1 2">
    <name type="scientific">Candidatus Nealsonbacteria bacterium CG02_land_8_20_14_3_00_37_10</name>
    <dbReference type="NCBI Taxonomy" id="1974699"/>
    <lineage>
        <taxon>Bacteria</taxon>
        <taxon>Candidatus Nealsoniibacteriota</taxon>
    </lineage>
</organism>
<dbReference type="Gene3D" id="3.40.1160.10">
    <property type="entry name" value="Acetylglutamate kinase-like"/>
    <property type="match status" value="1"/>
</dbReference>
<dbReference type="AlphaFoldDB" id="A0A2M7D9H7"/>
<gene>
    <name evidence="1" type="ORF">COS25_01665</name>
</gene>
<proteinExistence type="predicted"/>